<evidence type="ECO:0000256" key="1">
    <source>
        <dbReference type="SAM" id="MobiDB-lite"/>
    </source>
</evidence>
<evidence type="ECO:0000313" key="2">
    <source>
        <dbReference type="EMBL" id="QJQ37742.1"/>
    </source>
</evidence>
<feature type="region of interest" description="Disordered" evidence="1">
    <location>
        <begin position="188"/>
        <end position="211"/>
    </location>
</feature>
<organism evidence="2">
    <name type="scientific">Cressdnaviricota sp</name>
    <dbReference type="NCBI Taxonomy" id="2748378"/>
    <lineage>
        <taxon>Viruses</taxon>
        <taxon>Monodnaviria</taxon>
        <taxon>Shotokuvirae</taxon>
        <taxon>Cressdnaviricota</taxon>
    </lineage>
</organism>
<sequence length="211" mass="23252">MEESKLLIVVHAIPGSYIHLEVTKNLEPSWLLRVNRKKRVISLSIVRYVTGLAKRRSQAEKILGNISHGKVGAVVTVLHYHTSHAKRLLYGCGRSPCWSNWHLQVNSHVNVLGTDLVARKVVNLEALDAGAGVRSPAKHTVHIAEVWKTRGVVCCRAKRRGKAREQSLGHNVINVELAHLTCYATGEGTDPSKRLHRRGTAMVPAPTPPGT</sequence>
<accession>A0A6M4BC87</accession>
<proteinExistence type="predicted"/>
<dbReference type="EMBL" id="MN621471">
    <property type="protein sequence ID" value="QJQ37742.1"/>
    <property type="molecule type" value="Genomic_DNA"/>
</dbReference>
<protein>
    <submittedName>
        <fullName evidence="2">Capsid protein</fullName>
    </submittedName>
</protein>
<reference evidence="2" key="1">
    <citation type="submission" date="2019-10" db="EMBL/GenBank/DDBJ databases">
        <authorList>
            <person name="Liu Q."/>
            <person name="Zhang W."/>
        </authorList>
    </citation>
    <scope>NUCLEOTIDE SEQUENCE</scope>
    <source>
        <strain evidence="2">UJSL008</strain>
    </source>
</reference>
<name>A0A6M4BC87_9VIRU</name>